<keyword evidence="2" id="KW-0597">Phosphoprotein</keyword>
<evidence type="ECO:0000256" key="2">
    <source>
        <dbReference type="ARBA" id="ARBA00022553"/>
    </source>
</evidence>
<dbReference type="InterPro" id="IPR020806">
    <property type="entry name" value="PKS_PP-bd"/>
</dbReference>
<dbReference type="InterPro" id="IPR013120">
    <property type="entry name" value="FAR_NAD-bd"/>
</dbReference>
<accession>A0A1E7EQT3</accession>
<dbReference type="OrthoDB" id="189763at2759"/>
<dbReference type="Pfam" id="PF13193">
    <property type="entry name" value="AMP-binding_C"/>
    <property type="match status" value="1"/>
</dbReference>
<dbReference type="InterPro" id="IPR025110">
    <property type="entry name" value="AMP-bd_C"/>
</dbReference>
<dbReference type="InterPro" id="IPR036736">
    <property type="entry name" value="ACP-like_sf"/>
</dbReference>
<evidence type="ECO:0000256" key="1">
    <source>
        <dbReference type="ARBA" id="ARBA00022450"/>
    </source>
</evidence>
<gene>
    <name evidence="4" type="primary">NRPS_1</name>
    <name evidence="4" type="ORF">FRACYDRAFT_264672</name>
</gene>
<protein>
    <submittedName>
        <fullName evidence="4">Nonribosomal peptide synthetase-like protein</fullName>
    </submittedName>
</protein>
<dbReference type="Pfam" id="PF07993">
    <property type="entry name" value="NAD_binding_4"/>
    <property type="match status" value="1"/>
</dbReference>
<dbReference type="SUPFAM" id="SSF51735">
    <property type="entry name" value="NAD(P)-binding Rossmann-fold domains"/>
    <property type="match status" value="1"/>
</dbReference>
<dbReference type="SUPFAM" id="SSF56801">
    <property type="entry name" value="Acetyl-CoA synthetase-like"/>
    <property type="match status" value="1"/>
</dbReference>
<dbReference type="InterPro" id="IPR042099">
    <property type="entry name" value="ANL_N_sf"/>
</dbReference>
<dbReference type="PANTHER" id="PTHR44845:SF6">
    <property type="entry name" value="BETA-ALANINE-ACTIVATING ENZYME"/>
    <property type="match status" value="1"/>
</dbReference>
<dbReference type="Pfam" id="PF00550">
    <property type="entry name" value="PP-binding"/>
    <property type="match status" value="1"/>
</dbReference>
<evidence type="ECO:0000259" key="3">
    <source>
        <dbReference type="PROSITE" id="PS50075"/>
    </source>
</evidence>
<dbReference type="Gene3D" id="3.40.50.720">
    <property type="entry name" value="NAD(P)-binding Rossmann-like Domain"/>
    <property type="match status" value="1"/>
</dbReference>
<dbReference type="InParanoid" id="A0A1E7EQT3"/>
<reference evidence="4 5" key="1">
    <citation type="submission" date="2016-09" db="EMBL/GenBank/DDBJ databases">
        <title>Extensive genetic diversity and differential bi-allelic expression allows diatom success in the polar Southern Ocean.</title>
        <authorList>
            <consortium name="DOE Joint Genome Institute"/>
            <person name="Mock T."/>
            <person name="Otillar R.P."/>
            <person name="Strauss J."/>
            <person name="Dupont C."/>
            <person name="Frickenhaus S."/>
            <person name="Maumus F."/>
            <person name="Mcmullan M."/>
            <person name="Sanges R."/>
            <person name="Schmutz J."/>
            <person name="Toseland A."/>
            <person name="Valas R."/>
            <person name="Veluchamy A."/>
            <person name="Ward B.J."/>
            <person name="Allen A."/>
            <person name="Barry K."/>
            <person name="Falciatore A."/>
            <person name="Ferrante M."/>
            <person name="Fortunato A.E."/>
            <person name="Gloeckner G."/>
            <person name="Gruber A."/>
            <person name="Hipkin R."/>
            <person name="Janech M."/>
            <person name="Kroth P."/>
            <person name="Leese F."/>
            <person name="Lindquist E."/>
            <person name="Lyon B.R."/>
            <person name="Martin J."/>
            <person name="Mayer C."/>
            <person name="Parker M."/>
            <person name="Quesneville H."/>
            <person name="Raymond J."/>
            <person name="Uhlig C."/>
            <person name="Valentin K.U."/>
            <person name="Worden A.Z."/>
            <person name="Armbrust E.V."/>
            <person name="Bowler C."/>
            <person name="Green B."/>
            <person name="Moulton V."/>
            <person name="Van Oosterhout C."/>
            <person name="Grigoriev I."/>
        </authorList>
    </citation>
    <scope>NUCLEOTIDE SEQUENCE [LARGE SCALE GENOMIC DNA]</scope>
    <source>
        <strain evidence="4 5">CCMP1102</strain>
    </source>
</reference>
<dbReference type="AlphaFoldDB" id="A0A1E7EQT3"/>
<feature type="domain" description="Carrier" evidence="3">
    <location>
        <begin position="560"/>
        <end position="641"/>
    </location>
</feature>
<dbReference type="InterPro" id="IPR009081">
    <property type="entry name" value="PP-bd_ACP"/>
</dbReference>
<dbReference type="GO" id="GO:0031177">
    <property type="term" value="F:phosphopantetheine binding"/>
    <property type="evidence" value="ECO:0007669"/>
    <property type="project" value="InterPro"/>
</dbReference>
<dbReference type="SUPFAM" id="SSF47336">
    <property type="entry name" value="ACP-like"/>
    <property type="match status" value="1"/>
</dbReference>
<dbReference type="InterPro" id="IPR000873">
    <property type="entry name" value="AMP-dep_synth/lig_dom"/>
</dbReference>
<dbReference type="Pfam" id="PF00501">
    <property type="entry name" value="AMP-binding"/>
    <property type="match status" value="1"/>
</dbReference>
<proteinExistence type="predicted"/>
<keyword evidence="1" id="KW-0596">Phosphopantetheine</keyword>
<dbReference type="Proteomes" id="UP000095751">
    <property type="component" value="Unassembled WGS sequence"/>
</dbReference>
<evidence type="ECO:0000313" key="5">
    <source>
        <dbReference type="Proteomes" id="UP000095751"/>
    </source>
</evidence>
<dbReference type="InterPro" id="IPR036291">
    <property type="entry name" value="NAD(P)-bd_dom_sf"/>
</dbReference>
<dbReference type="InterPro" id="IPR045851">
    <property type="entry name" value="AMP-bd_C_sf"/>
</dbReference>
<dbReference type="CDD" id="cd05930">
    <property type="entry name" value="A_NRPS"/>
    <property type="match status" value="1"/>
</dbReference>
<dbReference type="EMBL" id="KV784381">
    <property type="protein sequence ID" value="OEU08321.1"/>
    <property type="molecule type" value="Genomic_DNA"/>
</dbReference>
<evidence type="ECO:0000313" key="4">
    <source>
        <dbReference type="EMBL" id="OEU08321.1"/>
    </source>
</evidence>
<dbReference type="PROSITE" id="PS50075">
    <property type="entry name" value="CARRIER"/>
    <property type="match status" value="1"/>
</dbReference>
<dbReference type="Gene3D" id="3.40.50.12780">
    <property type="entry name" value="N-terminal domain of ligase-like"/>
    <property type="match status" value="1"/>
</dbReference>
<dbReference type="InterPro" id="IPR006162">
    <property type="entry name" value="Ppantetheine_attach_site"/>
</dbReference>
<dbReference type="KEGG" id="fcy:FRACYDRAFT_264672"/>
<keyword evidence="5" id="KW-1185">Reference proteome</keyword>
<dbReference type="SMART" id="SM00823">
    <property type="entry name" value="PKS_PP"/>
    <property type="match status" value="1"/>
</dbReference>
<organism evidence="4 5">
    <name type="scientific">Fragilariopsis cylindrus CCMP1102</name>
    <dbReference type="NCBI Taxonomy" id="635003"/>
    <lineage>
        <taxon>Eukaryota</taxon>
        <taxon>Sar</taxon>
        <taxon>Stramenopiles</taxon>
        <taxon>Ochrophyta</taxon>
        <taxon>Bacillariophyta</taxon>
        <taxon>Bacillariophyceae</taxon>
        <taxon>Bacillariophycidae</taxon>
        <taxon>Bacillariales</taxon>
        <taxon>Bacillariaceae</taxon>
        <taxon>Fragilariopsis</taxon>
    </lineage>
</organism>
<name>A0A1E7EQT3_9STRA</name>
<sequence length="1091" mass="120453">MNTTTTTSSTISTSEKNFDEIILPDLFAAQVAKTPNAIALIDYNDDNDRDKVELTYQQVDDITDQLAVKLIEDYHVRPDSVVGILLPRCAQYVLAYVAILKAGGAYMPLELVYPKPLLGRAVQETEAKVVLTNSTYSNRIDDPSLVMELTNEYPFFDSNNHKEVAYPSPNYIRPNADHLAFCVMSSGTTGTPKGICQTHRAAVHSYLDRATRFPYNNNADSADRIGAGVFFVWELMRPLCFGGTCIIIPDHVLFDPEAVTKFIQTHHITRILWTPSLLQLVLDAVSSENVRDRLSKLRYMWLCGEVVSRDLAVGFTTLLPNVELMNLYSISECHDVSIGDLKLLSSDGNSNSEDDALVPDGETGEVYVGGPVVGRGYLNMSEKTAERFVDNPFPQVDEDGAVVYAPRLYRTGDLGRVLPKSKELEILGRCDFMVKIRGYSVVLGAIETALAKHPKLSSSVVLAVGEEGSRDGKKLVAYVVPVSWNDPPSASSVRQFLKDHVPTYAIPSTFCVIDALPVAASAAGKLDRKKLPSHETAQRLRAFSIVDDDTTSTTTKKRLSPENDTERGILEIWSQLLDLASEDLSALDSFFEVGGHSLLATKMVQMINHRFGKTSETGLSIITVMEAPTIRDMARALLNNGQSTTAKIDMQAEAMALDPSIYPFPTRKGNTMSRFRIESSALLKPRVVFLTGGTGYLGSHILSQLLQIPGLTTICLARAKTDAAAKQRLLQTMDKYQLLKPTIEAVNLLSNDDEEKLSSSGNIHASDEKTDEAMNEDHVLDSRLIAIAGDLSKPLLGIDDLQFKSLALEIDSIIHCGAEVNLIKPYSSLKQSNVLGTQEVLRLATTNGYIKTKVKPVHYISTNGIFPVDFKAYHENDTPEPVHLKEDVNLDKFTPFLSEGYAMTKWVAERMVTVAESRGLPVSILRPGNMAGSSLTGISNPDDLNYLLIQGILDAGCAPLLDTTYALDLTPVDFAAKAVTQLAALSPHLIIGQRMHLQSPHKPVPLEKVVDWLNDQLGHSIKPVTRDEWMERISTTNEKLSSGWLSFEKYFEAYSWLEMDSNNLQQALKDSAVKCPDFDVELLKKWFPNIV</sequence>
<dbReference type="PANTHER" id="PTHR44845">
    <property type="entry name" value="CARRIER DOMAIN-CONTAINING PROTEIN"/>
    <property type="match status" value="1"/>
</dbReference>
<dbReference type="Gene3D" id="3.30.300.30">
    <property type="match status" value="1"/>
</dbReference>
<dbReference type="InterPro" id="IPR010080">
    <property type="entry name" value="Thioester_reductase-like_dom"/>
</dbReference>
<dbReference type="Gene3D" id="1.10.1200.10">
    <property type="entry name" value="ACP-like"/>
    <property type="match status" value="1"/>
</dbReference>
<dbReference type="CDD" id="cd05235">
    <property type="entry name" value="SDR_e1"/>
    <property type="match status" value="1"/>
</dbReference>
<dbReference type="PROSITE" id="PS00012">
    <property type="entry name" value="PHOSPHOPANTETHEINE"/>
    <property type="match status" value="1"/>
</dbReference>